<dbReference type="Gramene" id="ERN06989">
    <property type="protein sequence ID" value="ERN06989"/>
    <property type="gene ID" value="AMTR_s00141p00023790"/>
</dbReference>
<organism evidence="1 2">
    <name type="scientific">Amborella trichopoda</name>
    <dbReference type="NCBI Taxonomy" id="13333"/>
    <lineage>
        <taxon>Eukaryota</taxon>
        <taxon>Viridiplantae</taxon>
        <taxon>Streptophyta</taxon>
        <taxon>Embryophyta</taxon>
        <taxon>Tracheophyta</taxon>
        <taxon>Spermatophyta</taxon>
        <taxon>Magnoliopsida</taxon>
        <taxon>Amborellales</taxon>
        <taxon>Amborellaceae</taxon>
        <taxon>Amborella</taxon>
    </lineage>
</organism>
<reference evidence="2" key="1">
    <citation type="journal article" date="2013" name="Science">
        <title>The Amborella genome and the evolution of flowering plants.</title>
        <authorList>
            <consortium name="Amborella Genome Project"/>
        </authorList>
    </citation>
    <scope>NUCLEOTIDE SEQUENCE [LARGE SCALE GENOMIC DNA]</scope>
</reference>
<keyword evidence="2" id="KW-1185">Reference proteome</keyword>
<proteinExistence type="predicted"/>
<accession>W1PH06</accession>
<evidence type="ECO:0000313" key="1">
    <source>
        <dbReference type="EMBL" id="ERN06989.1"/>
    </source>
</evidence>
<gene>
    <name evidence="1" type="ORF">AMTR_s00141p00023790</name>
</gene>
<dbReference type="EMBL" id="KI393843">
    <property type="protein sequence ID" value="ERN06989.1"/>
    <property type="molecule type" value="Genomic_DNA"/>
</dbReference>
<sequence length="115" mass="12725">MEANDSRNACMANIRNSTPGSHNRISYLKFLAKTSGWLRTWFNNLGYAKANGASSGQEATKLPARKHMTLQLPTFGQLFQHANLALDSLCSQKTVLNNIEEAGGKRPKMECLDPK</sequence>
<dbReference type="HOGENOM" id="CLU_2112187_0_0_1"/>
<name>W1PH06_AMBTC</name>
<dbReference type="AlphaFoldDB" id="W1PH06"/>
<evidence type="ECO:0000313" key="2">
    <source>
        <dbReference type="Proteomes" id="UP000017836"/>
    </source>
</evidence>
<dbReference type="Proteomes" id="UP000017836">
    <property type="component" value="Unassembled WGS sequence"/>
</dbReference>
<protein>
    <submittedName>
        <fullName evidence="1">Uncharacterized protein</fullName>
    </submittedName>
</protein>